<comment type="subcellular location">
    <subcellularLocation>
        <location evidence="1">Cell envelope</location>
    </subcellularLocation>
</comment>
<dbReference type="PROSITE" id="PS00194">
    <property type="entry name" value="THIOREDOXIN_1"/>
    <property type="match status" value="1"/>
</dbReference>
<keyword evidence="8" id="KW-1185">Reference proteome</keyword>
<dbReference type="PROSITE" id="PS51352">
    <property type="entry name" value="THIOREDOXIN_2"/>
    <property type="match status" value="1"/>
</dbReference>
<dbReference type="Pfam" id="PF14289">
    <property type="entry name" value="DUF4369"/>
    <property type="match status" value="1"/>
</dbReference>
<dbReference type="Pfam" id="PF00578">
    <property type="entry name" value="AhpC-TSA"/>
    <property type="match status" value="1"/>
</dbReference>
<proteinExistence type="predicted"/>
<sequence>MMKKNLGFIVLVLFIVSCNNEPTTKIVGQVTGIPDGAYVYLKESVPSTMQLVSIDSSIIKNGKFTLALNPDEITENYLQFGDHKKLISFITEAGVIEVNFDSQNFHNNQISGTYNNNKHQEYTNKANAYIDDIKLFERENHQKLIDAQKQGNLDLLQNLNTKNQKLHEAYNNFNKEFVATNKTAYVSLVLLEKLTKQGVYTFPEAKAIFNDFSADLKNATLGKRLADFYNPENALADTSIGATFPDFIANSPTDESLSIYKNLGKVTIVDFWASWCPPCRVENPNLVKLYKDYKDSGLQIIGVSLDKNKDSWEKAIKKDKLTWPQISNLKQWDDPIVKKLGIKEIPATFLIDANGKIIAKDLKTDELRKKIAELL</sequence>
<dbReference type="EMBL" id="CP081495">
    <property type="protein sequence ID" value="UYW00947.1"/>
    <property type="molecule type" value="Genomic_DNA"/>
</dbReference>
<evidence type="ECO:0000256" key="5">
    <source>
        <dbReference type="SAM" id="Coils"/>
    </source>
</evidence>
<protein>
    <submittedName>
        <fullName evidence="7">AhpC/TSA family protein</fullName>
    </submittedName>
</protein>
<dbReference type="PROSITE" id="PS51257">
    <property type="entry name" value="PROKAR_LIPOPROTEIN"/>
    <property type="match status" value="1"/>
</dbReference>
<evidence type="ECO:0000256" key="4">
    <source>
        <dbReference type="ARBA" id="ARBA00023284"/>
    </source>
</evidence>
<evidence type="ECO:0000313" key="8">
    <source>
        <dbReference type="Proteomes" id="UP001163328"/>
    </source>
</evidence>
<keyword evidence="2" id="KW-0201">Cytochrome c-type biogenesis</keyword>
<gene>
    <name evidence="7" type="ORF">K5I29_10635</name>
</gene>
<dbReference type="InterPro" id="IPR050553">
    <property type="entry name" value="Thioredoxin_ResA/DsbE_sf"/>
</dbReference>
<dbReference type="SUPFAM" id="SSF52833">
    <property type="entry name" value="Thioredoxin-like"/>
    <property type="match status" value="1"/>
</dbReference>
<reference evidence="7" key="1">
    <citation type="submission" date="2021-08" db="EMBL/GenBank/DDBJ databases">
        <title>Flavobacterium sp. strain CC-SYL302.</title>
        <authorList>
            <person name="Lin S.-Y."/>
            <person name="Lee T.-H."/>
            <person name="Young C.-C."/>
        </authorList>
    </citation>
    <scope>NUCLEOTIDE SEQUENCE</scope>
    <source>
        <strain evidence="7">CC-SYL302</strain>
    </source>
</reference>
<evidence type="ECO:0000259" key="6">
    <source>
        <dbReference type="PROSITE" id="PS51352"/>
    </source>
</evidence>
<feature type="domain" description="Thioredoxin" evidence="6">
    <location>
        <begin position="238"/>
        <end position="375"/>
    </location>
</feature>
<dbReference type="InterPro" id="IPR017937">
    <property type="entry name" value="Thioredoxin_CS"/>
</dbReference>
<evidence type="ECO:0000256" key="3">
    <source>
        <dbReference type="ARBA" id="ARBA00023157"/>
    </source>
</evidence>
<dbReference type="InterPro" id="IPR000866">
    <property type="entry name" value="AhpC/TSA"/>
</dbReference>
<dbReference type="PANTHER" id="PTHR42852">
    <property type="entry name" value="THIOL:DISULFIDE INTERCHANGE PROTEIN DSBE"/>
    <property type="match status" value="1"/>
</dbReference>
<keyword evidence="4" id="KW-0676">Redox-active center</keyword>
<accession>A0ABY6LY84</accession>
<dbReference type="InterPro" id="IPR036249">
    <property type="entry name" value="Thioredoxin-like_sf"/>
</dbReference>
<name>A0ABY6LY84_9FLAO</name>
<keyword evidence="3" id="KW-1015">Disulfide bond</keyword>
<dbReference type="CDD" id="cd02966">
    <property type="entry name" value="TlpA_like_family"/>
    <property type="match status" value="1"/>
</dbReference>
<evidence type="ECO:0000313" key="7">
    <source>
        <dbReference type="EMBL" id="UYW00947.1"/>
    </source>
</evidence>
<feature type="coiled-coil region" evidence="5">
    <location>
        <begin position="119"/>
        <end position="176"/>
    </location>
</feature>
<dbReference type="Gene3D" id="3.40.30.10">
    <property type="entry name" value="Glutaredoxin"/>
    <property type="match status" value="1"/>
</dbReference>
<organism evidence="7 8">
    <name type="scientific">Flavobacterium agricola</name>
    <dbReference type="NCBI Taxonomy" id="2870839"/>
    <lineage>
        <taxon>Bacteria</taxon>
        <taxon>Pseudomonadati</taxon>
        <taxon>Bacteroidota</taxon>
        <taxon>Flavobacteriia</taxon>
        <taxon>Flavobacteriales</taxon>
        <taxon>Flavobacteriaceae</taxon>
        <taxon>Flavobacterium</taxon>
    </lineage>
</organism>
<keyword evidence="5" id="KW-0175">Coiled coil</keyword>
<evidence type="ECO:0000256" key="2">
    <source>
        <dbReference type="ARBA" id="ARBA00022748"/>
    </source>
</evidence>
<dbReference type="PANTHER" id="PTHR42852:SF6">
    <property type="entry name" value="THIOL:DISULFIDE INTERCHANGE PROTEIN DSBE"/>
    <property type="match status" value="1"/>
</dbReference>
<dbReference type="RefSeq" id="WP_264433206.1">
    <property type="nucleotide sequence ID" value="NZ_CP081495.1"/>
</dbReference>
<dbReference type="Proteomes" id="UP001163328">
    <property type="component" value="Chromosome"/>
</dbReference>
<dbReference type="InterPro" id="IPR013766">
    <property type="entry name" value="Thioredoxin_domain"/>
</dbReference>
<dbReference type="InterPro" id="IPR025380">
    <property type="entry name" value="DUF4369"/>
</dbReference>
<evidence type="ECO:0000256" key="1">
    <source>
        <dbReference type="ARBA" id="ARBA00004196"/>
    </source>
</evidence>